<comment type="caution">
    <text evidence="3">The sequence shown here is derived from an EMBL/GenBank/DDBJ whole genome shotgun (WGS) entry which is preliminary data.</text>
</comment>
<evidence type="ECO:0000256" key="1">
    <source>
        <dbReference type="SAM" id="MobiDB-lite"/>
    </source>
</evidence>
<feature type="compositionally biased region" description="Basic and acidic residues" evidence="1">
    <location>
        <begin position="59"/>
        <end position="77"/>
    </location>
</feature>
<dbReference type="Proteomes" id="UP001597301">
    <property type="component" value="Unassembled WGS sequence"/>
</dbReference>
<evidence type="ECO:0000313" key="3">
    <source>
        <dbReference type="EMBL" id="MFD1705579.1"/>
    </source>
</evidence>
<reference evidence="4" key="1">
    <citation type="journal article" date="2019" name="Int. J. Syst. Evol. Microbiol.">
        <title>The Global Catalogue of Microorganisms (GCM) 10K type strain sequencing project: providing services to taxonomists for standard genome sequencing and annotation.</title>
        <authorList>
            <consortium name="The Broad Institute Genomics Platform"/>
            <consortium name="The Broad Institute Genome Sequencing Center for Infectious Disease"/>
            <person name="Wu L."/>
            <person name="Ma J."/>
        </authorList>
    </citation>
    <scope>NUCLEOTIDE SEQUENCE [LARGE SCALE GENOMIC DNA]</scope>
    <source>
        <strain evidence="4">CGMCC 1.12295</strain>
    </source>
</reference>
<feature type="transmembrane region" description="Helical" evidence="2">
    <location>
        <begin position="101"/>
        <end position="122"/>
    </location>
</feature>
<proteinExistence type="predicted"/>
<keyword evidence="2" id="KW-0812">Transmembrane</keyword>
<evidence type="ECO:0000313" key="4">
    <source>
        <dbReference type="Proteomes" id="UP001597301"/>
    </source>
</evidence>
<dbReference type="EMBL" id="JBHUEO010000004">
    <property type="protein sequence ID" value="MFD1705579.1"/>
    <property type="molecule type" value="Genomic_DNA"/>
</dbReference>
<dbReference type="RefSeq" id="WP_380772109.1">
    <property type="nucleotide sequence ID" value="NZ_JBHUEO010000004.1"/>
</dbReference>
<sequence>MARKKRQAKKQMKLKINGEEQSLKEDEVFIKDWSKAKEETAAAEDQLRGDDFEWVLPEKDSKEVPEFKKTTGKEGTSHQKKPGSKMSLAPFVPKKLAKNKAGLLVSAALAVAIGLGFGLFVLKLVENPESGTALTDATPGVTADTGAGQAGSVSATMPDLTAAVVQGGVFSTEEAAESTSSQLASQGVPTVSMNVDDQQFLFVGIADNVTSAKAWADDYEAKGIDVYTKEFSVPEQQIKVDSQADANWIKEAPAVFGALAKAAAGAQATGQVDEQSLQTAETVIAQFKGQEIQQQAGIDMRDQLDDAYQQLSAFSASGDRESLTKAQQSLLNFLKVYYTAAHESSV</sequence>
<name>A0ABW4KE25_9BACI</name>
<keyword evidence="2" id="KW-1133">Transmembrane helix</keyword>
<dbReference type="InterPro" id="IPR036680">
    <property type="entry name" value="SPOR-like_sf"/>
</dbReference>
<organism evidence="3 4">
    <name type="scientific">Siminovitchia sediminis</name>
    <dbReference type="NCBI Taxonomy" id="1274353"/>
    <lineage>
        <taxon>Bacteria</taxon>
        <taxon>Bacillati</taxon>
        <taxon>Bacillota</taxon>
        <taxon>Bacilli</taxon>
        <taxon>Bacillales</taxon>
        <taxon>Bacillaceae</taxon>
        <taxon>Siminovitchia</taxon>
    </lineage>
</organism>
<keyword evidence="4" id="KW-1185">Reference proteome</keyword>
<gene>
    <name evidence="3" type="ORF">ACFSCZ_02300</name>
</gene>
<accession>A0ABW4KE25</accession>
<protein>
    <recommendedName>
        <fullName evidence="5">SPOR domain-containing protein</fullName>
    </recommendedName>
</protein>
<evidence type="ECO:0008006" key="5">
    <source>
        <dbReference type="Google" id="ProtNLM"/>
    </source>
</evidence>
<dbReference type="SUPFAM" id="SSF110997">
    <property type="entry name" value="Sporulation related repeat"/>
    <property type="match status" value="1"/>
</dbReference>
<keyword evidence="2" id="KW-0472">Membrane</keyword>
<feature type="region of interest" description="Disordered" evidence="1">
    <location>
        <begin position="59"/>
        <end position="87"/>
    </location>
</feature>
<evidence type="ECO:0000256" key="2">
    <source>
        <dbReference type="SAM" id="Phobius"/>
    </source>
</evidence>